<feature type="non-terminal residue" evidence="2">
    <location>
        <position position="1"/>
    </location>
</feature>
<organism evidence="2 3">
    <name type="scientific">Gigaspora margarita</name>
    <dbReference type="NCBI Taxonomy" id="4874"/>
    <lineage>
        <taxon>Eukaryota</taxon>
        <taxon>Fungi</taxon>
        <taxon>Fungi incertae sedis</taxon>
        <taxon>Mucoromycota</taxon>
        <taxon>Glomeromycotina</taxon>
        <taxon>Glomeromycetes</taxon>
        <taxon>Diversisporales</taxon>
        <taxon>Gigasporaceae</taxon>
        <taxon>Gigaspora</taxon>
    </lineage>
</organism>
<evidence type="ECO:0000313" key="3">
    <source>
        <dbReference type="Proteomes" id="UP000789901"/>
    </source>
</evidence>
<evidence type="ECO:0000313" key="2">
    <source>
        <dbReference type="EMBL" id="CAG8835980.1"/>
    </source>
</evidence>
<feature type="compositionally biased region" description="Polar residues" evidence="1">
    <location>
        <begin position="8"/>
        <end position="17"/>
    </location>
</feature>
<proteinExistence type="predicted"/>
<accession>A0ABN7WMH2</accession>
<reference evidence="2 3" key="1">
    <citation type="submission" date="2021-06" db="EMBL/GenBank/DDBJ databases">
        <authorList>
            <person name="Kallberg Y."/>
            <person name="Tangrot J."/>
            <person name="Rosling A."/>
        </authorList>
    </citation>
    <scope>NUCLEOTIDE SEQUENCE [LARGE SCALE GENOMIC DNA]</scope>
    <source>
        <strain evidence="2 3">120-4 pot B 10/14</strain>
    </source>
</reference>
<keyword evidence="3" id="KW-1185">Reference proteome</keyword>
<gene>
    <name evidence="2" type="ORF">GMARGA_LOCUS32814</name>
</gene>
<evidence type="ECO:0000256" key="1">
    <source>
        <dbReference type="SAM" id="MobiDB-lite"/>
    </source>
</evidence>
<dbReference type="Proteomes" id="UP000789901">
    <property type="component" value="Unassembled WGS sequence"/>
</dbReference>
<feature type="region of interest" description="Disordered" evidence="1">
    <location>
        <begin position="1"/>
        <end position="83"/>
    </location>
</feature>
<comment type="caution">
    <text evidence="2">The sequence shown here is derived from an EMBL/GenBank/DDBJ whole genome shotgun (WGS) entry which is preliminary data.</text>
</comment>
<dbReference type="EMBL" id="CAJVQB010052596">
    <property type="protein sequence ID" value="CAG8835980.1"/>
    <property type="molecule type" value="Genomic_DNA"/>
</dbReference>
<protein>
    <submittedName>
        <fullName evidence="2">1969_t:CDS:1</fullName>
    </submittedName>
</protein>
<feature type="compositionally biased region" description="Polar residues" evidence="1">
    <location>
        <begin position="68"/>
        <end position="83"/>
    </location>
</feature>
<name>A0ABN7WMH2_GIGMA</name>
<feature type="compositionally biased region" description="Basic and acidic residues" evidence="1">
    <location>
        <begin position="39"/>
        <end position="53"/>
    </location>
</feature>
<sequence length="83" mass="9909">EQCKSMKNHQIMTQSQRRITRKQYKVDKDHQETMALSSLKERLKQEKSPETTIKKAPKNKKQKDSPENDTNLMKNLQKMTQTY</sequence>